<dbReference type="InterPro" id="IPR009594">
    <property type="entry name" value="Tscrpt_reg_HTH_AraC_N"/>
</dbReference>
<name>A0AA48H6M9_9BACT</name>
<dbReference type="InterPro" id="IPR009057">
    <property type="entry name" value="Homeodomain-like_sf"/>
</dbReference>
<dbReference type="GO" id="GO:0043565">
    <property type="term" value="F:sequence-specific DNA binding"/>
    <property type="evidence" value="ECO:0007669"/>
    <property type="project" value="InterPro"/>
</dbReference>
<dbReference type="GO" id="GO:0003700">
    <property type="term" value="F:DNA-binding transcription factor activity"/>
    <property type="evidence" value="ECO:0007669"/>
    <property type="project" value="InterPro"/>
</dbReference>
<dbReference type="Pfam" id="PF06719">
    <property type="entry name" value="AraC_N"/>
    <property type="match status" value="1"/>
</dbReference>
<dbReference type="Gene3D" id="1.10.10.60">
    <property type="entry name" value="Homeodomain-like"/>
    <property type="match status" value="2"/>
</dbReference>
<dbReference type="SUPFAM" id="SSF46689">
    <property type="entry name" value="Homeodomain-like"/>
    <property type="match status" value="2"/>
</dbReference>
<dbReference type="EMBL" id="AP027081">
    <property type="protein sequence ID" value="BDU78346.1"/>
    <property type="molecule type" value="Genomic_DNA"/>
</dbReference>
<organism evidence="4 5">
    <name type="scientific">Mesoterricola sediminis</name>
    <dbReference type="NCBI Taxonomy" id="2927980"/>
    <lineage>
        <taxon>Bacteria</taxon>
        <taxon>Pseudomonadati</taxon>
        <taxon>Acidobacteriota</taxon>
        <taxon>Holophagae</taxon>
        <taxon>Holophagales</taxon>
        <taxon>Holophagaceae</taxon>
        <taxon>Mesoterricola</taxon>
    </lineage>
</organism>
<keyword evidence="1" id="KW-0805">Transcription regulation</keyword>
<accession>A0AA48H6M9</accession>
<dbReference type="SMART" id="SM00342">
    <property type="entry name" value="HTH_ARAC"/>
    <property type="match status" value="1"/>
</dbReference>
<dbReference type="PROSITE" id="PS01124">
    <property type="entry name" value="HTH_ARAC_FAMILY_2"/>
    <property type="match status" value="1"/>
</dbReference>
<dbReference type="RefSeq" id="WP_243329166.1">
    <property type="nucleotide sequence ID" value="NZ_AP027081.1"/>
</dbReference>
<dbReference type="Proteomes" id="UP001228113">
    <property type="component" value="Chromosome"/>
</dbReference>
<evidence type="ECO:0000259" key="3">
    <source>
        <dbReference type="PROSITE" id="PS01124"/>
    </source>
</evidence>
<feature type="domain" description="HTH araC/xylS-type" evidence="3">
    <location>
        <begin position="193"/>
        <end position="291"/>
    </location>
</feature>
<reference evidence="4" key="1">
    <citation type="journal article" date="2023" name="Int. J. Syst. Evol. Microbiol.">
        <title>Mesoterricola silvestris gen. nov., sp. nov., Mesoterricola sediminis sp. nov., Geothrix oryzae sp. nov., Geothrix edaphica sp. nov., Geothrix rubra sp. nov., and Geothrix limicola sp. nov., six novel members of Acidobacteriota isolated from soils.</title>
        <authorList>
            <person name="Itoh H."/>
            <person name="Sugisawa Y."/>
            <person name="Mise K."/>
            <person name="Xu Z."/>
            <person name="Kuniyasu M."/>
            <person name="Ushijima N."/>
            <person name="Kawano K."/>
            <person name="Kobayashi E."/>
            <person name="Shiratori Y."/>
            <person name="Masuda Y."/>
            <person name="Senoo K."/>
        </authorList>
    </citation>
    <scope>NUCLEOTIDE SEQUENCE</scope>
    <source>
        <strain evidence="4">W786</strain>
    </source>
</reference>
<evidence type="ECO:0000313" key="5">
    <source>
        <dbReference type="Proteomes" id="UP001228113"/>
    </source>
</evidence>
<dbReference type="KEGG" id="msea:METESE_33040"/>
<proteinExistence type="predicted"/>
<gene>
    <name evidence="4" type="ORF">METESE_33040</name>
</gene>
<keyword evidence="2" id="KW-0804">Transcription</keyword>
<evidence type="ECO:0000313" key="4">
    <source>
        <dbReference type="EMBL" id="BDU78346.1"/>
    </source>
</evidence>
<evidence type="ECO:0000256" key="2">
    <source>
        <dbReference type="ARBA" id="ARBA00023163"/>
    </source>
</evidence>
<protein>
    <submittedName>
        <fullName evidence="4">AraC family transcriptional regulator</fullName>
    </submittedName>
</protein>
<sequence length="305" mass="33452">MDVRPLPDLARLRELIQASAPCDGAFELRVPGVFASRVSRAQKAWHHAVQRPALCLVAQGAKRVTLGAEAYDYDANRMLVYAVDVPIMAQVTEAPYLGLRLDLDPQRICALTAQVHPQGLPAAPEGRAICVDAADPALLNAILRLVELAARPGDSDLIAPLVMDEILIRLLGSPLGRRVASAGLENSRTHRVSQALSWVRAHFDQPLDVARLAALAHMSPSSFHQHFKAVTSMSPLQYQKALRLQEARRLMLLADLDAGSAGRRVGYQSPSQFTREYGRYFGDAPTRDIARLRRVPEPQDRGPAD</sequence>
<keyword evidence="5" id="KW-1185">Reference proteome</keyword>
<dbReference type="InterPro" id="IPR018060">
    <property type="entry name" value="HTH_AraC"/>
</dbReference>
<dbReference type="AlphaFoldDB" id="A0AA48H6M9"/>
<evidence type="ECO:0000256" key="1">
    <source>
        <dbReference type="ARBA" id="ARBA00023015"/>
    </source>
</evidence>
<dbReference type="PANTHER" id="PTHR43436:SF1">
    <property type="entry name" value="TRANSCRIPTIONAL REGULATORY PROTEIN"/>
    <property type="match status" value="1"/>
</dbReference>
<dbReference type="PANTHER" id="PTHR43436">
    <property type="entry name" value="ARAC-FAMILY TRANSCRIPTIONAL REGULATOR"/>
    <property type="match status" value="1"/>
</dbReference>
<dbReference type="Pfam" id="PF12833">
    <property type="entry name" value="HTH_18"/>
    <property type="match status" value="1"/>
</dbReference>